<dbReference type="InterPro" id="IPR029066">
    <property type="entry name" value="PLP-binding_barrel"/>
</dbReference>
<organism evidence="8 9">
    <name type="scientific">Candidatus Falkowbacteria bacterium GW2011_GWA2_39_24</name>
    <dbReference type="NCBI Taxonomy" id="1618634"/>
    <lineage>
        <taxon>Bacteria</taxon>
        <taxon>Candidatus Falkowiibacteriota</taxon>
    </lineage>
</organism>
<sequence length="381" mass="41925">MNRITHNNLRLRTWLEIDKKALAHNYQSLRKILSPGCQLMAVAKSNAYGHSLIDYSQAMQALGVDWLGVDSIIEAVTLRKNNITVPILVLGYTFPELVATAIKQNISLLISSFDSLQELVASGQATGLKIHLKFDTGMSRQGFSPDQAESVLQFMKDKLPSVIIEGVCTHLAGAKNPAFPESAQQQLSGFEQVLKIFSQQGLKVIRHASATSGAIVFPESHYDLVRIGIGLYGLWPSPEVKQAFVDRLSLQPSLTWKTIVAEVKTLLANSKIGYDWTETVSQPTKIAVLPIGYWHGYDRSLSSKGCGIIKGQLAKVLGRVSMDMIVVDISQIDDVKVGEEVILIGQQGLTSFSAEAMAELAQTTNYEIVTRLNPLIKRIYK</sequence>
<dbReference type="GO" id="GO:0030170">
    <property type="term" value="F:pyridoxal phosphate binding"/>
    <property type="evidence" value="ECO:0007669"/>
    <property type="project" value="UniProtKB-UniRule"/>
</dbReference>
<feature type="binding site" evidence="4 6">
    <location>
        <position position="140"/>
    </location>
    <ligand>
        <name>substrate</name>
    </ligand>
</feature>
<proteinExistence type="inferred from homology"/>
<comment type="function">
    <text evidence="4">Catalyzes the interconversion of L-alanine and D-alanine. May also act on other amino acids.</text>
</comment>
<feature type="binding site" evidence="4 6">
    <location>
        <position position="322"/>
    </location>
    <ligand>
        <name>substrate</name>
    </ligand>
</feature>
<evidence type="ECO:0000259" key="7">
    <source>
        <dbReference type="SMART" id="SM01005"/>
    </source>
</evidence>
<dbReference type="SMART" id="SM01005">
    <property type="entry name" value="Ala_racemase_C"/>
    <property type="match status" value="1"/>
</dbReference>
<comment type="pathway">
    <text evidence="4">Amino-acid biosynthesis; D-alanine biosynthesis; D-alanine from L-alanine: step 1/1.</text>
</comment>
<protein>
    <recommendedName>
        <fullName evidence="4">Alanine racemase</fullName>
        <ecNumber evidence="4">5.1.1.1</ecNumber>
    </recommendedName>
</protein>
<dbReference type="SUPFAM" id="SSF51419">
    <property type="entry name" value="PLP-binding barrel"/>
    <property type="match status" value="1"/>
</dbReference>
<comment type="similarity">
    <text evidence="4">Belongs to the alanine racemase family.</text>
</comment>
<dbReference type="AlphaFoldDB" id="A0A0G0NE76"/>
<evidence type="ECO:0000256" key="6">
    <source>
        <dbReference type="PIRSR" id="PIRSR600821-52"/>
    </source>
</evidence>
<dbReference type="Pfam" id="PF00842">
    <property type="entry name" value="Ala_racemase_C"/>
    <property type="match status" value="1"/>
</dbReference>
<dbReference type="Gene3D" id="3.20.20.10">
    <property type="entry name" value="Alanine racemase"/>
    <property type="match status" value="1"/>
</dbReference>
<dbReference type="HAMAP" id="MF_01201">
    <property type="entry name" value="Ala_racemase"/>
    <property type="match status" value="1"/>
</dbReference>
<gene>
    <name evidence="8" type="ORF">UT42_C0029G0013</name>
</gene>
<keyword evidence="2 4" id="KW-0663">Pyridoxal phosphate</keyword>
<keyword evidence="3 4" id="KW-0413">Isomerase</keyword>
<dbReference type="GO" id="GO:0030632">
    <property type="term" value="P:D-alanine biosynthetic process"/>
    <property type="evidence" value="ECO:0007669"/>
    <property type="project" value="UniProtKB-UniRule"/>
</dbReference>
<dbReference type="GO" id="GO:0008784">
    <property type="term" value="F:alanine racemase activity"/>
    <property type="evidence" value="ECO:0007669"/>
    <property type="project" value="UniProtKB-UniRule"/>
</dbReference>
<dbReference type="InterPro" id="IPR009006">
    <property type="entry name" value="Ala_racemase/Decarboxylase_C"/>
</dbReference>
<comment type="caution">
    <text evidence="8">The sequence shown here is derived from an EMBL/GenBank/DDBJ whole genome shotgun (WGS) entry which is preliminary data.</text>
</comment>
<dbReference type="Gene3D" id="2.40.37.10">
    <property type="entry name" value="Lyase, Ornithine Decarboxylase, Chain A, domain 1"/>
    <property type="match status" value="1"/>
</dbReference>
<dbReference type="CDD" id="cd00430">
    <property type="entry name" value="PLPDE_III_AR"/>
    <property type="match status" value="1"/>
</dbReference>
<feature type="modified residue" description="N6-(pyridoxal phosphate)lysine" evidence="4 5">
    <location>
        <position position="44"/>
    </location>
</feature>
<feature type="active site" description="Proton acceptor; specific for D-alanine" evidence="4">
    <location>
        <position position="44"/>
    </location>
</feature>
<feature type="domain" description="Alanine racemase C-terminal" evidence="7">
    <location>
        <begin position="253"/>
        <end position="381"/>
    </location>
</feature>
<dbReference type="PATRIC" id="fig|1618634.3.peg.368"/>
<dbReference type="PANTHER" id="PTHR30511:SF0">
    <property type="entry name" value="ALANINE RACEMASE, CATABOLIC-RELATED"/>
    <property type="match status" value="1"/>
</dbReference>
<dbReference type="FunFam" id="3.20.20.10:FF:000002">
    <property type="entry name" value="Alanine racemase"/>
    <property type="match status" value="1"/>
</dbReference>
<feature type="active site" description="Proton acceptor; specific for L-alanine" evidence="4">
    <location>
        <position position="274"/>
    </location>
</feature>
<dbReference type="NCBIfam" id="TIGR00492">
    <property type="entry name" value="alr"/>
    <property type="match status" value="1"/>
</dbReference>
<dbReference type="InterPro" id="IPR011079">
    <property type="entry name" value="Ala_racemase_C"/>
</dbReference>
<dbReference type="SUPFAM" id="SSF50621">
    <property type="entry name" value="Alanine racemase C-terminal domain-like"/>
    <property type="match status" value="1"/>
</dbReference>
<dbReference type="EC" id="5.1.1.1" evidence="4"/>
<evidence type="ECO:0000256" key="5">
    <source>
        <dbReference type="PIRSR" id="PIRSR600821-50"/>
    </source>
</evidence>
<comment type="cofactor">
    <cofactor evidence="1 4 5">
        <name>pyridoxal 5'-phosphate</name>
        <dbReference type="ChEBI" id="CHEBI:597326"/>
    </cofactor>
</comment>
<evidence type="ECO:0000256" key="3">
    <source>
        <dbReference type="ARBA" id="ARBA00023235"/>
    </source>
</evidence>
<accession>A0A0G0NE76</accession>
<dbReference type="EMBL" id="LBWS01000029">
    <property type="protein sequence ID" value="KKR14454.1"/>
    <property type="molecule type" value="Genomic_DNA"/>
</dbReference>
<dbReference type="GO" id="GO:0005829">
    <property type="term" value="C:cytosol"/>
    <property type="evidence" value="ECO:0007669"/>
    <property type="project" value="TreeGrafter"/>
</dbReference>
<dbReference type="UniPathway" id="UPA00042">
    <property type="reaction ID" value="UER00497"/>
</dbReference>
<evidence type="ECO:0000256" key="1">
    <source>
        <dbReference type="ARBA" id="ARBA00001933"/>
    </source>
</evidence>
<dbReference type="Proteomes" id="UP000034048">
    <property type="component" value="Unassembled WGS sequence"/>
</dbReference>
<reference evidence="8 9" key="1">
    <citation type="journal article" date="2015" name="Nature">
        <title>rRNA introns, odd ribosomes, and small enigmatic genomes across a large radiation of phyla.</title>
        <authorList>
            <person name="Brown C.T."/>
            <person name="Hug L.A."/>
            <person name="Thomas B.C."/>
            <person name="Sharon I."/>
            <person name="Castelle C.J."/>
            <person name="Singh A."/>
            <person name="Wilkins M.J."/>
            <person name="Williams K.H."/>
            <person name="Banfield J.F."/>
        </authorList>
    </citation>
    <scope>NUCLEOTIDE SEQUENCE [LARGE SCALE GENOMIC DNA]</scope>
</reference>
<name>A0A0G0NE76_9BACT</name>
<evidence type="ECO:0000256" key="4">
    <source>
        <dbReference type="HAMAP-Rule" id="MF_01201"/>
    </source>
</evidence>
<dbReference type="PRINTS" id="PR00992">
    <property type="entry name" value="ALARACEMASE"/>
</dbReference>
<evidence type="ECO:0000313" key="9">
    <source>
        <dbReference type="Proteomes" id="UP000034048"/>
    </source>
</evidence>
<comment type="catalytic activity">
    <reaction evidence="4">
        <text>L-alanine = D-alanine</text>
        <dbReference type="Rhea" id="RHEA:20249"/>
        <dbReference type="ChEBI" id="CHEBI:57416"/>
        <dbReference type="ChEBI" id="CHEBI:57972"/>
        <dbReference type="EC" id="5.1.1.1"/>
    </reaction>
</comment>
<evidence type="ECO:0000313" key="8">
    <source>
        <dbReference type="EMBL" id="KKR14454.1"/>
    </source>
</evidence>
<evidence type="ECO:0000256" key="2">
    <source>
        <dbReference type="ARBA" id="ARBA00022898"/>
    </source>
</evidence>
<dbReference type="InterPro" id="IPR000821">
    <property type="entry name" value="Ala_racemase"/>
</dbReference>
<dbReference type="Pfam" id="PF01168">
    <property type="entry name" value="Ala_racemase_N"/>
    <property type="match status" value="1"/>
</dbReference>
<dbReference type="InterPro" id="IPR001608">
    <property type="entry name" value="Ala_racemase_N"/>
</dbReference>
<dbReference type="PANTHER" id="PTHR30511">
    <property type="entry name" value="ALANINE RACEMASE"/>
    <property type="match status" value="1"/>
</dbReference>